<evidence type="ECO:0000313" key="4">
    <source>
        <dbReference type="Proteomes" id="UP000310158"/>
    </source>
</evidence>
<feature type="region of interest" description="Disordered" evidence="1">
    <location>
        <begin position="318"/>
        <end position="353"/>
    </location>
</feature>
<keyword evidence="4" id="KW-1185">Reference proteome</keyword>
<feature type="transmembrane region" description="Helical" evidence="2">
    <location>
        <begin position="177"/>
        <end position="202"/>
    </location>
</feature>
<dbReference type="EMBL" id="SGPL01000072">
    <property type="protein sequence ID" value="THH18566.1"/>
    <property type="molecule type" value="Genomic_DNA"/>
</dbReference>
<dbReference type="Proteomes" id="UP000310158">
    <property type="component" value="Unassembled WGS sequence"/>
</dbReference>
<proteinExistence type="predicted"/>
<evidence type="ECO:0000256" key="1">
    <source>
        <dbReference type="SAM" id="MobiDB-lite"/>
    </source>
</evidence>
<keyword evidence="2" id="KW-0472">Membrane</keyword>
<dbReference type="AlphaFoldDB" id="A0A4S4M0L0"/>
<sequence>MVNWTDASELARDADAFNKVNVAFFGLYIWELFQTSDFEWSLFTGRRKFKWPLSCLLLSVPLLPSVVIDWDNHIVLRAIAAPILYAAESLTYFLPLPSIQALYTFNSIVGHLAVITASTCLMIKTWELWGNNWAVVAPLGVMALAHWGLIWRGMFLIHASWESDSIACVVTSVNANFLTVTFFYTMAFDFIIFSVACFKLFWDSNERGFNIWNLLFRDGLIFFFITFACNILPAVFDLLNLNPIMNVISTVPSGTMASVAACRVFIQADKARQDDTYTHQAAVIGTVGGGGRRGVHPRQSVFPPEVRVKTEQIVMDDYSSPSTANTPYEISRRSVESGKSSDEGAKVDRGHVL</sequence>
<name>A0A4S4M0L0_9AGAM</name>
<reference evidence="3 4" key="1">
    <citation type="submission" date="2019-02" db="EMBL/GenBank/DDBJ databases">
        <title>Genome sequencing of the rare red list fungi Bondarzewia mesenterica.</title>
        <authorList>
            <person name="Buettner E."/>
            <person name="Kellner H."/>
        </authorList>
    </citation>
    <scope>NUCLEOTIDE SEQUENCE [LARGE SCALE GENOMIC DNA]</scope>
    <source>
        <strain evidence="3 4">DSM 108281</strain>
    </source>
</reference>
<feature type="transmembrane region" description="Helical" evidence="2">
    <location>
        <begin position="49"/>
        <end position="67"/>
    </location>
</feature>
<keyword evidence="2" id="KW-0812">Transmembrane</keyword>
<accession>A0A4S4M0L0</accession>
<dbReference type="OrthoDB" id="3197626at2759"/>
<keyword evidence="2" id="KW-1133">Transmembrane helix</keyword>
<gene>
    <name evidence="3" type="ORF">EW146_g2440</name>
</gene>
<protein>
    <submittedName>
        <fullName evidence="3">Uncharacterized protein</fullName>
    </submittedName>
</protein>
<evidence type="ECO:0000256" key="2">
    <source>
        <dbReference type="SAM" id="Phobius"/>
    </source>
</evidence>
<comment type="caution">
    <text evidence="3">The sequence shown here is derived from an EMBL/GenBank/DDBJ whole genome shotgun (WGS) entry which is preliminary data.</text>
</comment>
<feature type="compositionally biased region" description="Basic and acidic residues" evidence="1">
    <location>
        <begin position="330"/>
        <end position="353"/>
    </location>
</feature>
<organism evidence="3 4">
    <name type="scientific">Bondarzewia mesenterica</name>
    <dbReference type="NCBI Taxonomy" id="1095465"/>
    <lineage>
        <taxon>Eukaryota</taxon>
        <taxon>Fungi</taxon>
        <taxon>Dikarya</taxon>
        <taxon>Basidiomycota</taxon>
        <taxon>Agaricomycotina</taxon>
        <taxon>Agaricomycetes</taxon>
        <taxon>Russulales</taxon>
        <taxon>Bondarzewiaceae</taxon>
        <taxon>Bondarzewia</taxon>
    </lineage>
</organism>
<feature type="compositionally biased region" description="Polar residues" evidence="1">
    <location>
        <begin position="319"/>
        <end position="328"/>
    </location>
</feature>
<feature type="transmembrane region" description="Helical" evidence="2">
    <location>
        <begin position="135"/>
        <end position="157"/>
    </location>
</feature>
<feature type="transmembrane region" description="Helical" evidence="2">
    <location>
        <begin position="214"/>
        <end position="235"/>
    </location>
</feature>
<feature type="transmembrane region" description="Helical" evidence="2">
    <location>
        <begin position="101"/>
        <end position="123"/>
    </location>
</feature>
<evidence type="ECO:0000313" key="3">
    <source>
        <dbReference type="EMBL" id="THH18566.1"/>
    </source>
</evidence>